<reference evidence="2 3" key="1">
    <citation type="submission" date="2019-12" db="EMBL/GenBank/DDBJ databases">
        <title>Genomic-based taxomic classification of the family Erythrobacteraceae.</title>
        <authorList>
            <person name="Xu L."/>
        </authorList>
    </citation>
    <scope>NUCLEOTIDE SEQUENCE [LARGE SCALE GENOMIC DNA]</scope>
    <source>
        <strain evidence="2 3">MCCC 1A09965</strain>
    </source>
</reference>
<dbReference type="NCBIfam" id="TIGR01300">
    <property type="entry name" value="CPA3_mnhG_phaG"/>
    <property type="match status" value="1"/>
</dbReference>
<feature type="transmembrane region" description="Helical" evidence="1">
    <location>
        <begin position="7"/>
        <end position="28"/>
    </location>
</feature>
<dbReference type="InterPro" id="IPR005133">
    <property type="entry name" value="PhaG_MnhG_YufB"/>
</dbReference>
<dbReference type="OrthoDB" id="4427992at2"/>
<dbReference type="PANTHER" id="PTHR34703:SF1">
    <property type="entry name" value="ANTIPORTER SUBUNIT MNHG2-RELATED"/>
    <property type="match status" value="1"/>
</dbReference>
<comment type="caution">
    <text evidence="2">The sequence shown here is derived from an EMBL/GenBank/DDBJ whole genome shotgun (WGS) entry which is preliminary data.</text>
</comment>
<dbReference type="EMBL" id="WTYN01000001">
    <property type="protein sequence ID" value="MXO62480.1"/>
    <property type="molecule type" value="Genomic_DNA"/>
</dbReference>
<evidence type="ECO:0000313" key="2">
    <source>
        <dbReference type="EMBL" id="MXO62480.1"/>
    </source>
</evidence>
<dbReference type="RefSeq" id="WP_160672582.1">
    <property type="nucleotide sequence ID" value="NZ_WTYN01000001.1"/>
</dbReference>
<keyword evidence="1" id="KW-1133">Transmembrane helix</keyword>
<name>A0A844YD76_9SPHN</name>
<feature type="transmembrane region" description="Helical" evidence="1">
    <location>
        <begin position="64"/>
        <end position="87"/>
    </location>
</feature>
<dbReference type="AlphaFoldDB" id="A0A844YD76"/>
<gene>
    <name evidence="2" type="ORF">GRI48_05580</name>
</gene>
<dbReference type="Proteomes" id="UP000445582">
    <property type="component" value="Unassembled WGS sequence"/>
</dbReference>
<keyword evidence="1" id="KW-0472">Membrane</keyword>
<evidence type="ECO:0000313" key="3">
    <source>
        <dbReference type="Proteomes" id="UP000445582"/>
    </source>
</evidence>
<keyword evidence="1" id="KW-0812">Transmembrane</keyword>
<dbReference type="GO" id="GO:0015385">
    <property type="term" value="F:sodium:proton antiporter activity"/>
    <property type="evidence" value="ECO:0007669"/>
    <property type="project" value="TreeGrafter"/>
</dbReference>
<evidence type="ECO:0000256" key="1">
    <source>
        <dbReference type="SAM" id="Phobius"/>
    </source>
</evidence>
<proteinExistence type="predicted"/>
<keyword evidence="3" id="KW-1185">Reference proteome</keyword>
<dbReference type="PANTHER" id="PTHR34703">
    <property type="entry name" value="ANTIPORTER SUBUNIT MNHG2-RELATED"/>
    <property type="match status" value="1"/>
</dbReference>
<sequence>MNLILDIASWACILVGGFFGLTGAIGLFRFPDFFTRMHAASITDTLCPGLIILGLMLQGQSLMMVLKLGMVLLILAYSAPTTAHALAKAARKEQRKFDSLAKGDER</sequence>
<protein>
    <submittedName>
        <fullName evidence="2">Sodium:proton antiporter</fullName>
    </submittedName>
</protein>
<dbReference type="Pfam" id="PF03334">
    <property type="entry name" value="PhaG_MnhG_YufB"/>
    <property type="match status" value="1"/>
</dbReference>
<organism evidence="2 3">
    <name type="scientific">Qipengyuania oceanensis</name>
    <dbReference type="NCBI Taxonomy" id="1463597"/>
    <lineage>
        <taxon>Bacteria</taxon>
        <taxon>Pseudomonadati</taxon>
        <taxon>Pseudomonadota</taxon>
        <taxon>Alphaproteobacteria</taxon>
        <taxon>Sphingomonadales</taxon>
        <taxon>Erythrobacteraceae</taxon>
        <taxon>Qipengyuania</taxon>
    </lineage>
</organism>
<accession>A0A844YD76</accession>